<feature type="domain" description="Metallo-beta-lactamase" evidence="1">
    <location>
        <begin position="23"/>
        <end position="209"/>
    </location>
</feature>
<dbReference type="SUPFAM" id="SSF56281">
    <property type="entry name" value="Metallo-hydrolase/oxidoreductase"/>
    <property type="match status" value="1"/>
</dbReference>
<evidence type="ECO:0000313" key="2">
    <source>
        <dbReference type="EMBL" id="SFO09805.1"/>
    </source>
</evidence>
<accession>A0A1I5EED0</accession>
<name>A0A1I5EED0_9ACTN</name>
<dbReference type="Gene3D" id="3.60.15.10">
    <property type="entry name" value="Ribonuclease Z/Hydroxyacylglutathione hydrolase-like"/>
    <property type="match status" value="1"/>
</dbReference>
<dbReference type="AlphaFoldDB" id="A0A1I5EED0"/>
<sequence>MGDPVLHYLGHSTVRVELAGCTVLTDPLLTATAGPLRRVVPPPPAAAWAGVDLVLVSHLHGDHLHLRSLRMLGDGVRVVVPRGAGAWLRGRGLRRVDELAPGESLTHGRLRVTAVPARHSGHRWGPRFTHGPDTAAVGHLVEGDGGTVYACGDTDLFDGMTRIGDRGVDVALVPVWGWGPTLGPGHLDPRRAAEAVARIRPRVAVPVHWGTLAVRGATALPGLAGRYRRLLVEPPRRFAAAVAARGLGTTVVVTDPGRPVVLPTAAETP</sequence>
<dbReference type="PANTHER" id="PTHR43546">
    <property type="entry name" value="UPF0173 METAL-DEPENDENT HYDROLASE MJ1163-RELATED"/>
    <property type="match status" value="1"/>
</dbReference>
<protein>
    <submittedName>
        <fullName evidence="2">L-ascorbate metabolism protein UlaG, beta-lactamase superfamily</fullName>
    </submittedName>
</protein>
<gene>
    <name evidence="2" type="ORF">SAMN05660359_01373</name>
</gene>
<organism evidence="2 3">
    <name type="scientific">Geodermatophilus obscurus</name>
    <dbReference type="NCBI Taxonomy" id="1861"/>
    <lineage>
        <taxon>Bacteria</taxon>
        <taxon>Bacillati</taxon>
        <taxon>Actinomycetota</taxon>
        <taxon>Actinomycetes</taxon>
        <taxon>Geodermatophilales</taxon>
        <taxon>Geodermatophilaceae</taxon>
        <taxon>Geodermatophilus</taxon>
    </lineage>
</organism>
<dbReference type="PANTHER" id="PTHR43546:SF3">
    <property type="entry name" value="UPF0173 METAL-DEPENDENT HYDROLASE MJ1163"/>
    <property type="match status" value="1"/>
</dbReference>
<dbReference type="EMBL" id="FOWE01000003">
    <property type="protein sequence ID" value="SFO09805.1"/>
    <property type="molecule type" value="Genomic_DNA"/>
</dbReference>
<proteinExistence type="predicted"/>
<dbReference type="InterPro" id="IPR036866">
    <property type="entry name" value="RibonucZ/Hydroxyglut_hydro"/>
</dbReference>
<evidence type="ECO:0000313" key="3">
    <source>
        <dbReference type="Proteomes" id="UP000183642"/>
    </source>
</evidence>
<evidence type="ECO:0000259" key="1">
    <source>
        <dbReference type="Pfam" id="PF12706"/>
    </source>
</evidence>
<dbReference type="InterPro" id="IPR050114">
    <property type="entry name" value="UPF0173_UPF0282_UlaG_hydrolase"/>
</dbReference>
<dbReference type="RefSeq" id="WP_075012783.1">
    <property type="nucleotide sequence ID" value="NZ_FOWE01000003.1"/>
</dbReference>
<dbReference type="Proteomes" id="UP000183642">
    <property type="component" value="Unassembled WGS sequence"/>
</dbReference>
<reference evidence="3" key="1">
    <citation type="submission" date="2016-10" db="EMBL/GenBank/DDBJ databases">
        <authorList>
            <person name="Varghese N."/>
            <person name="Submissions S."/>
        </authorList>
    </citation>
    <scope>NUCLEOTIDE SEQUENCE [LARGE SCALE GENOMIC DNA]</scope>
    <source>
        <strain evidence="3">DSM 43161</strain>
    </source>
</reference>
<keyword evidence="3" id="KW-1185">Reference proteome</keyword>
<dbReference type="InterPro" id="IPR001279">
    <property type="entry name" value="Metallo-B-lactamas"/>
</dbReference>
<dbReference type="Pfam" id="PF12706">
    <property type="entry name" value="Lactamase_B_2"/>
    <property type="match status" value="1"/>
</dbReference>